<feature type="compositionally biased region" description="Basic residues" evidence="1">
    <location>
        <begin position="1"/>
        <end position="12"/>
    </location>
</feature>
<organism evidence="2 3">
    <name type="scientific">Daucus carota subsp. sativus</name>
    <name type="common">Carrot</name>
    <dbReference type="NCBI Taxonomy" id="79200"/>
    <lineage>
        <taxon>Eukaryota</taxon>
        <taxon>Viridiplantae</taxon>
        <taxon>Streptophyta</taxon>
        <taxon>Embryophyta</taxon>
        <taxon>Tracheophyta</taxon>
        <taxon>Spermatophyta</taxon>
        <taxon>Magnoliopsida</taxon>
        <taxon>eudicotyledons</taxon>
        <taxon>Gunneridae</taxon>
        <taxon>Pentapetalae</taxon>
        <taxon>asterids</taxon>
        <taxon>campanulids</taxon>
        <taxon>Apiales</taxon>
        <taxon>Apiaceae</taxon>
        <taxon>Apioideae</taxon>
        <taxon>Scandiceae</taxon>
        <taxon>Daucinae</taxon>
        <taxon>Daucus</taxon>
        <taxon>Daucus sect. Daucus</taxon>
    </lineage>
</organism>
<evidence type="ECO:0000256" key="1">
    <source>
        <dbReference type="SAM" id="MobiDB-lite"/>
    </source>
</evidence>
<dbReference type="Gramene" id="KZN11276">
    <property type="protein sequence ID" value="KZN11276"/>
    <property type="gene ID" value="DCAR_003932"/>
</dbReference>
<feature type="region of interest" description="Disordered" evidence="1">
    <location>
        <begin position="1"/>
        <end position="84"/>
    </location>
</feature>
<dbReference type="Proteomes" id="UP000077755">
    <property type="component" value="Chromosome 1"/>
</dbReference>
<protein>
    <submittedName>
        <fullName evidence="2">Uncharacterized protein</fullName>
    </submittedName>
</protein>
<dbReference type="AlphaFoldDB" id="A0A166IM36"/>
<feature type="compositionally biased region" description="Low complexity" evidence="1">
    <location>
        <begin position="17"/>
        <end position="30"/>
    </location>
</feature>
<proteinExistence type="predicted"/>
<reference evidence="2" key="1">
    <citation type="journal article" date="2016" name="Nat. Genet.">
        <title>A high-quality carrot genome assembly provides new insights into carotenoid accumulation and asterid genome evolution.</title>
        <authorList>
            <person name="Iorizzo M."/>
            <person name="Ellison S."/>
            <person name="Senalik D."/>
            <person name="Zeng P."/>
            <person name="Satapoomin P."/>
            <person name="Huang J."/>
            <person name="Bowman M."/>
            <person name="Iovene M."/>
            <person name="Sanseverino W."/>
            <person name="Cavagnaro P."/>
            <person name="Yildiz M."/>
            <person name="Macko-Podgorni A."/>
            <person name="Moranska E."/>
            <person name="Grzebelus E."/>
            <person name="Grzebelus D."/>
            <person name="Ashrafi H."/>
            <person name="Zheng Z."/>
            <person name="Cheng S."/>
            <person name="Spooner D."/>
            <person name="Van Deynze A."/>
            <person name="Simon P."/>
        </authorList>
    </citation>
    <scope>NUCLEOTIDE SEQUENCE</scope>
    <source>
        <tissue evidence="2">Leaf</tissue>
    </source>
</reference>
<reference evidence="2" key="2">
    <citation type="submission" date="2022-03" db="EMBL/GenBank/DDBJ databases">
        <title>Draft title - Genomic analysis of global carrot germplasm unveils the trajectory of domestication and the origin of high carotenoid orange carrot.</title>
        <authorList>
            <person name="Iorizzo M."/>
            <person name="Ellison S."/>
            <person name="Senalik D."/>
            <person name="Macko-Podgorni A."/>
            <person name="Grzebelus D."/>
            <person name="Bostan H."/>
            <person name="Rolling W."/>
            <person name="Curaba J."/>
            <person name="Simon P."/>
        </authorList>
    </citation>
    <scope>NUCLEOTIDE SEQUENCE</scope>
    <source>
        <tissue evidence="2">Leaf</tissue>
    </source>
</reference>
<accession>A0A166IM36</accession>
<feature type="compositionally biased region" description="Polar residues" evidence="1">
    <location>
        <begin position="68"/>
        <end position="84"/>
    </location>
</feature>
<name>A0A166IM36_DAUCS</name>
<feature type="compositionally biased region" description="Polar residues" evidence="1">
    <location>
        <begin position="42"/>
        <end position="59"/>
    </location>
</feature>
<gene>
    <name evidence="2" type="ORF">DCAR_0104182</name>
</gene>
<evidence type="ECO:0000313" key="3">
    <source>
        <dbReference type="Proteomes" id="UP000077755"/>
    </source>
</evidence>
<keyword evidence="3" id="KW-1185">Reference proteome</keyword>
<evidence type="ECO:0000313" key="2">
    <source>
        <dbReference type="EMBL" id="WOG84996.1"/>
    </source>
</evidence>
<dbReference type="EMBL" id="CP093343">
    <property type="protein sequence ID" value="WOG84996.1"/>
    <property type="molecule type" value="Genomic_DNA"/>
</dbReference>
<sequence length="133" mass="13063">MKHTSKQHKNSKHDHAAAGAAAFSSGGQQQRRAHLNGRQRHLTTNPSISQGRHTTNNVHAAQHAQHKTAGTSSGVMTGSSAVPPSFGASSITTGAGASVAVVVVSTGASTGAVVAGSAGGAGGASSDMIGFVK</sequence>
<feature type="compositionally biased region" description="Basic residues" evidence="1">
    <location>
        <begin position="31"/>
        <end position="41"/>
    </location>
</feature>